<dbReference type="AlphaFoldDB" id="A0A7W3IHC2"/>
<gene>
    <name evidence="2" type="ORF">H4O11_08770</name>
</gene>
<evidence type="ECO:0000313" key="2">
    <source>
        <dbReference type="EMBL" id="MBA8681908.1"/>
    </source>
</evidence>
<dbReference type="InterPro" id="IPR003776">
    <property type="entry name" value="YcaO-like_dom"/>
</dbReference>
<comment type="caution">
    <text evidence="2">The sequence shown here is derived from an EMBL/GenBank/DDBJ whole genome shotgun (WGS) entry which is preliminary data.</text>
</comment>
<dbReference type="Gene3D" id="3.30.1330.230">
    <property type="match status" value="1"/>
</dbReference>
<accession>A0A7W3IHC2</accession>
<dbReference type="PROSITE" id="PS51664">
    <property type="entry name" value="YCAO"/>
    <property type="match status" value="1"/>
</dbReference>
<protein>
    <submittedName>
        <fullName evidence="2">YcaO-like family protein</fullName>
    </submittedName>
</protein>
<evidence type="ECO:0000313" key="3">
    <source>
        <dbReference type="Proteomes" id="UP000547058"/>
    </source>
</evidence>
<evidence type="ECO:0000259" key="1">
    <source>
        <dbReference type="PROSITE" id="PS51664"/>
    </source>
</evidence>
<feature type="domain" description="YcaO" evidence="1">
    <location>
        <begin position="42"/>
        <end position="413"/>
    </location>
</feature>
<dbReference type="PANTHER" id="PTHR37809:SF1">
    <property type="entry name" value="RIBOSOMAL PROTEIN S12 METHYLTHIOTRANSFERASE ACCESSORY FACTOR YCAO"/>
    <property type="match status" value="1"/>
</dbReference>
<dbReference type="EMBL" id="JACGXS010000003">
    <property type="protein sequence ID" value="MBA8681908.1"/>
    <property type="molecule type" value="Genomic_DNA"/>
</dbReference>
<organism evidence="2 3">
    <name type="scientific">Stenotrophomonas tumulicola</name>
    <dbReference type="NCBI Taxonomy" id="1685415"/>
    <lineage>
        <taxon>Bacteria</taxon>
        <taxon>Pseudomonadati</taxon>
        <taxon>Pseudomonadota</taxon>
        <taxon>Gammaproteobacteria</taxon>
        <taxon>Lysobacterales</taxon>
        <taxon>Lysobacteraceae</taxon>
        <taxon>Stenotrophomonas</taxon>
    </lineage>
</organism>
<keyword evidence="3" id="KW-1185">Reference proteome</keyword>
<dbReference type="Proteomes" id="UP000547058">
    <property type="component" value="Unassembled WGS sequence"/>
</dbReference>
<name>A0A7W3IHC2_9GAMM</name>
<dbReference type="RefSeq" id="WP_220466662.1">
    <property type="nucleotide sequence ID" value="NZ_JACGXS010000003.1"/>
</dbReference>
<dbReference type="Pfam" id="PF02624">
    <property type="entry name" value="YcaO"/>
    <property type="match status" value="1"/>
</dbReference>
<dbReference type="PANTHER" id="PTHR37809">
    <property type="entry name" value="RIBOSOMAL PROTEIN S12 METHYLTHIOTRANSFERASE ACCESSORY FACTOR YCAO"/>
    <property type="match status" value="1"/>
</dbReference>
<sequence>MSLIRAMQLEVEDVPLAERGIHLHLTRLATASRIGHDIETCGMGKTSPQAIRSGLYPAIAHLLHADYAHCLETVSLPVADYLKMPEVNQAFPDLMPVMAEQTRRTLATIEFKQLSGSRALSVPLALVNPAYLQDVENGNAPDKIKDDFDYSVLRKYSSNVGIAAGATRDEALLQGMLAIQEQIAAGRFAVQGIALRQQRYLRQVDVATLPPQIAQLREIVTTRCSQFVHLFDIAGSGSIPTYLACVEGAMEGEWKVAAGAGFTPEHAATRALRNLLQFHELCEWKRNEHGEDMQEANRLRQQDLLTEHQGQYRHFALQNLQQILRDGAVDTVPFAISSVGIPETLAGRIEQLQAHFKQRGLTLWFAQYQKPGIKKEVTCVQVLLAPFDASFLLLQGVPVGISVASLEDAANEE</sequence>
<reference evidence="2 3" key="1">
    <citation type="submission" date="2020-08" db="EMBL/GenBank/DDBJ databases">
        <title>Stenotrophomonas tumulicola JCM 30961.</title>
        <authorList>
            <person name="Deng Y."/>
        </authorList>
    </citation>
    <scope>NUCLEOTIDE SEQUENCE [LARGE SCALE GENOMIC DNA]</scope>
    <source>
        <strain evidence="2 3">JCM 30961</strain>
    </source>
</reference>
<proteinExistence type="predicted"/>